<dbReference type="GO" id="GO:0055070">
    <property type="term" value="P:copper ion homeostasis"/>
    <property type="evidence" value="ECO:0007669"/>
    <property type="project" value="TreeGrafter"/>
</dbReference>
<dbReference type="InterPro" id="IPR023299">
    <property type="entry name" value="ATPase_P-typ_cyto_dom_N"/>
</dbReference>
<feature type="transmembrane region" description="Helical" evidence="18">
    <location>
        <begin position="866"/>
        <end position="890"/>
    </location>
</feature>
<evidence type="ECO:0000256" key="6">
    <source>
        <dbReference type="ARBA" id="ARBA00022723"/>
    </source>
</evidence>
<keyword evidence="14" id="KW-0186">Copper</keyword>
<name>A0A0D7AJV7_9AGAR</name>
<dbReference type="GO" id="GO:0005507">
    <property type="term" value="F:copper ion binding"/>
    <property type="evidence" value="ECO:0007669"/>
    <property type="project" value="InterPro"/>
</dbReference>
<keyword evidence="15" id="KW-0406">Ion transport</keyword>
<dbReference type="OrthoDB" id="432719at2759"/>
<dbReference type="InterPro" id="IPR017969">
    <property type="entry name" value="Heavy-metal-associated_CS"/>
</dbReference>
<dbReference type="FunFam" id="3.30.70.100:FF:000001">
    <property type="entry name" value="ATPase copper transporting beta"/>
    <property type="match status" value="2"/>
</dbReference>
<dbReference type="InterPro" id="IPR023214">
    <property type="entry name" value="HAD_sf"/>
</dbReference>
<keyword evidence="21" id="KW-1185">Reference proteome</keyword>
<dbReference type="CDD" id="cd02094">
    <property type="entry name" value="P-type_ATPase_Cu-like"/>
    <property type="match status" value="1"/>
</dbReference>
<dbReference type="PROSITE" id="PS01047">
    <property type="entry name" value="HMA_1"/>
    <property type="match status" value="2"/>
</dbReference>
<keyword evidence="10 18" id="KW-0067">ATP-binding</keyword>
<dbReference type="InterPro" id="IPR023298">
    <property type="entry name" value="ATPase_P-typ_TM_dom_sf"/>
</dbReference>
<evidence type="ECO:0000256" key="13">
    <source>
        <dbReference type="ARBA" id="ARBA00022989"/>
    </source>
</evidence>
<proteinExistence type="inferred from homology"/>
<dbReference type="Gene3D" id="2.70.150.10">
    <property type="entry name" value="Calcium-transporting ATPase, cytoplasmic transduction domain A"/>
    <property type="match status" value="1"/>
</dbReference>
<dbReference type="InterPro" id="IPR008250">
    <property type="entry name" value="ATPase_P-typ_transduc_dom_A_sf"/>
</dbReference>
<dbReference type="PRINTS" id="PR00119">
    <property type="entry name" value="CATATPASE"/>
</dbReference>
<sequence length="985" mass="105546">MPALLNNIWPSPSPAAIELTMSSDEDEPLLSKQSLALDQQPTVERCELRIEGMTCGSCVEAIEGVLRQQPGVLSIKVALLSERGVVEYDPAQWSVEKLVEEISDIGFDATHIPPTRADRVTLRVYGMTCSSCTSTVEAGVSALPGVNSASVSLATETCTVDFDRSLVGPREMVEAIEDMGFDAILSDQEDTTQLQSLTRAKEIAEWRSRCLWALAFAVPVTFFSMIAPQLPWFKPILDHRMCRGIYTGDFVLFLLTTPVQFWIGFRFYRSAYKAVRHGTLTMDVLVVTGTSASYFYSVFVIIGAMFATGEGTRPVVFFDTSTMLIFFVSVGRYLENRAKGRTSAALTDLMALAPSMATIYTDAESTQEKRIATELVQVGDTVKIVPGDKIPADGTVLRGASSVDESALTGEAVPVFKHPGDSVIGGTVNGLGTFDMIVTRAGKDTALKQIVRLVEEAQTSKAPVQAFADRVAGYFVPSVLSLAALTFLTWMILSTVLDEDSLPPMFHNIGVTQLSVCLQICVSVIVVACPCALGLSTPTAIMVGTGMGAQNGILIKGGRALEASKDIKRVVLDKTGTVTVGKLEVVGMCWSDSGVYGGDTSLTGLCDDGVTTKRSILVMVSATEAKSEHPLARAVASFGRQLLQDTPAFQHAQVESFESVTGAGVKATVTHSGKTHSLLIGSAHFVTSDSGHLPASLLDYEAGETALGRTVIFVASHRGKSEEAVPLLAFSLRDTPKPSSARAIQSLQDMGIEVYMMTGDSKATADAIAREVGIPRESVWAGMSPQGKAQTITELIAKHGNGVAMVGDGINDSPALVAASVGIALSSGTSVAIEAADIVLVRSDLLDVVAALHLSRRIFSVIRRNLWWACIYNLLGIPIAMGLLLPFGIYMHPMTAGAAMAFSSVSVVTSSLTLRWWRRPKESLMPDDDLPEANRSIFGVLVKITRSTASEVWQTVVLCRRRDGVRYTQLPIELATSRTGDSLPV</sequence>
<dbReference type="SUPFAM" id="SSF81665">
    <property type="entry name" value="Calcium ATPase, transmembrane domain M"/>
    <property type="match status" value="1"/>
</dbReference>
<dbReference type="Gene3D" id="3.30.70.100">
    <property type="match status" value="2"/>
</dbReference>
<feature type="transmembrane region" description="Helical" evidence="18">
    <location>
        <begin position="513"/>
        <end position="535"/>
    </location>
</feature>
<keyword evidence="8 18" id="KW-0547">Nucleotide-binding</keyword>
<dbReference type="NCBIfam" id="TIGR00003">
    <property type="entry name" value="copper ion binding protein"/>
    <property type="match status" value="2"/>
</dbReference>
<evidence type="ECO:0000256" key="1">
    <source>
        <dbReference type="ARBA" id="ARBA00004127"/>
    </source>
</evidence>
<evidence type="ECO:0000256" key="8">
    <source>
        <dbReference type="ARBA" id="ARBA00022741"/>
    </source>
</evidence>
<evidence type="ECO:0000313" key="20">
    <source>
        <dbReference type="EMBL" id="KIY51857.1"/>
    </source>
</evidence>
<dbReference type="NCBIfam" id="TIGR01525">
    <property type="entry name" value="ATPase-IB_hvy"/>
    <property type="match status" value="1"/>
</dbReference>
<dbReference type="SUPFAM" id="SSF56784">
    <property type="entry name" value="HAD-like"/>
    <property type="match status" value="1"/>
</dbReference>
<feature type="domain" description="HMA" evidence="19">
    <location>
        <begin position="44"/>
        <end position="110"/>
    </location>
</feature>
<dbReference type="SFLD" id="SFLDF00027">
    <property type="entry name" value="p-type_atpase"/>
    <property type="match status" value="1"/>
</dbReference>
<evidence type="ECO:0000259" key="19">
    <source>
        <dbReference type="PROSITE" id="PS50846"/>
    </source>
</evidence>
<evidence type="ECO:0000256" key="15">
    <source>
        <dbReference type="ARBA" id="ARBA00023065"/>
    </source>
</evidence>
<accession>A0A0D7AJV7</accession>
<dbReference type="PROSITE" id="PS00154">
    <property type="entry name" value="ATPASE_E1_E2"/>
    <property type="match status" value="1"/>
</dbReference>
<dbReference type="SFLD" id="SFLDS00003">
    <property type="entry name" value="Haloacid_Dehalogenase"/>
    <property type="match status" value="1"/>
</dbReference>
<dbReference type="InterPro" id="IPR036412">
    <property type="entry name" value="HAD-like_sf"/>
</dbReference>
<dbReference type="Pfam" id="PF00702">
    <property type="entry name" value="Hydrolase"/>
    <property type="match status" value="1"/>
</dbReference>
<gene>
    <name evidence="20" type="ORF">FISHEDRAFT_36277</name>
</gene>
<dbReference type="PRINTS" id="PR00942">
    <property type="entry name" value="CUATPASEI"/>
</dbReference>
<dbReference type="SFLD" id="SFLDG00002">
    <property type="entry name" value="C1.7:_P-type_atpase_like"/>
    <property type="match status" value="1"/>
</dbReference>
<comment type="subcellular location">
    <subcellularLocation>
        <location evidence="1">Endomembrane system</location>
        <topology evidence="1">Multi-pass membrane protein</topology>
    </subcellularLocation>
    <subcellularLocation>
        <location evidence="18">Membrane</location>
    </subcellularLocation>
</comment>
<dbReference type="InterPro" id="IPR027256">
    <property type="entry name" value="P-typ_ATPase_IB"/>
</dbReference>
<dbReference type="PANTHER" id="PTHR43520:SF8">
    <property type="entry name" value="P-TYPE CU(+) TRANSPORTER"/>
    <property type="match status" value="1"/>
</dbReference>
<feature type="transmembrane region" description="Helical" evidence="18">
    <location>
        <begin position="280"/>
        <end position="309"/>
    </location>
</feature>
<dbReference type="SUPFAM" id="SSF55008">
    <property type="entry name" value="HMA, heavy metal-associated domain"/>
    <property type="match status" value="2"/>
</dbReference>
<organism evidence="20 21">
    <name type="scientific">Fistulina hepatica ATCC 64428</name>
    <dbReference type="NCBI Taxonomy" id="1128425"/>
    <lineage>
        <taxon>Eukaryota</taxon>
        <taxon>Fungi</taxon>
        <taxon>Dikarya</taxon>
        <taxon>Basidiomycota</taxon>
        <taxon>Agaricomycotina</taxon>
        <taxon>Agaricomycetes</taxon>
        <taxon>Agaricomycetidae</taxon>
        <taxon>Agaricales</taxon>
        <taxon>Fistulinaceae</taxon>
        <taxon>Fistulina</taxon>
    </lineage>
</organism>
<evidence type="ECO:0000256" key="2">
    <source>
        <dbReference type="ARBA" id="ARBA00006024"/>
    </source>
</evidence>
<feature type="domain" description="HMA" evidence="19">
    <location>
        <begin position="118"/>
        <end position="184"/>
    </location>
</feature>
<dbReference type="InterPro" id="IPR018303">
    <property type="entry name" value="ATPase_P-typ_P_site"/>
</dbReference>
<dbReference type="CDD" id="cd00371">
    <property type="entry name" value="HMA"/>
    <property type="match status" value="2"/>
</dbReference>
<dbReference type="InterPro" id="IPR006121">
    <property type="entry name" value="HMA_dom"/>
</dbReference>
<evidence type="ECO:0000256" key="16">
    <source>
        <dbReference type="ARBA" id="ARBA00023136"/>
    </source>
</evidence>
<keyword evidence="4" id="KW-0813">Transport</keyword>
<dbReference type="FunFam" id="2.70.150.10:FF:000002">
    <property type="entry name" value="Copper-transporting ATPase 1, putative"/>
    <property type="match status" value="1"/>
</dbReference>
<dbReference type="InterPro" id="IPR059000">
    <property type="entry name" value="ATPase_P-type_domA"/>
</dbReference>
<dbReference type="InterPro" id="IPR001757">
    <property type="entry name" value="P_typ_ATPase"/>
</dbReference>
<dbReference type="PROSITE" id="PS50846">
    <property type="entry name" value="HMA_2"/>
    <property type="match status" value="2"/>
</dbReference>
<reference evidence="20 21" key="1">
    <citation type="journal article" date="2015" name="Fungal Genet. Biol.">
        <title>Evolution of novel wood decay mechanisms in Agaricales revealed by the genome sequences of Fistulina hepatica and Cylindrobasidium torrendii.</title>
        <authorList>
            <person name="Floudas D."/>
            <person name="Held B.W."/>
            <person name="Riley R."/>
            <person name="Nagy L.G."/>
            <person name="Koehler G."/>
            <person name="Ransdell A.S."/>
            <person name="Younus H."/>
            <person name="Chow J."/>
            <person name="Chiniquy J."/>
            <person name="Lipzen A."/>
            <person name="Tritt A."/>
            <person name="Sun H."/>
            <person name="Haridas S."/>
            <person name="LaButti K."/>
            <person name="Ohm R.A."/>
            <person name="Kues U."/>
            <person name="Blanchette R.A."/>
            <person name="Grigoriev I.V."/>
            <person name="Minto R.E."/>
            <person name="Hibbett D.S."/>
        </authorList>
    </citation>
    <scope>NUCLEOTIDE SEQUENCE [LARGE SCALE GENOMIC DNA]</scope>
    <source>
        <strain evidence="20 21">ATCC 64428</strain>
    </source>
</reference>
<dbReference type="PANTHER" id="PTHR43520">
    <property type="entry name" value="ATP7, ISOFORM B"/>
    <property type="match status" value="1"/>
</dbReference>
<evidence type="ECO:0000256" key="18">
    <source>
        <dbReference type="RuleBase" id="RU362081"/>
    </source>
</evidence>
<protein>
    <recommendedName>
        <fullName evidence="3">P-type Cu(+) transporter</fullName>
        <ecNumber evidence="3">7.2.2.8</ecNumber>
    </recommendedName>
    <alternativeName>
        <fullName evidence="17">Cu(2+)-ATPase</fullName>
    </alternativeName>
</protein>
<dbReference type="EC" id="7.2.2.8" evidence="3"/>
<evidence type="ECO:0000256" key="10">
    <source>
        <dbReference type="ARBA" id="ARBA00022840"/>
    </source>
</evidence>
<dbReference type="EMBL" id="KN881647">
    <property type="protein sequence ID" value="KIY51857.1"/>
    <property type="molecule type" value="Genomic_DNA"/>
</dbReference>
<comment type="similarity">
    <text evidence="2 18">Belongs to the cation transport ATPase (P-type) (TC 3.A.3) family. Type IB subfamily.</text>
</comment>
<keyword evidence="6 18" id="KW-0479">Metal-binding</keyword>
<evidence type="ECO:0000256" key="14">
    <source>
        <dbReference type="ARBA" id="ARBA00023008"/>
    </source>
</evidence>
<evidence type="ECO:0000256" key="5">
    <source>
        <dbReference type="ARBA" id="ARBA00022692"/>
    </source>
</evidence>
<dbReference type="GO" id="GO:0012505">
    <property type="term" value="C:endomembrane system"/>
    <property type="evidence" value="ECO:0007669"/>
    <property type="project" value="UniProtKB-SubCell"/>
</dbReference>
<evidence type="ECO:0000256" key="12">
    <source>
        <dbReference type="ARBA" id="ARBA00022967"/>
    </source>
</evidence>
<dbReference type="PRINTS" id="PR00943">
    <property type="entry name" value="CUATPASE"/>
</dbReference>
<dbReference type="InterPro" id="IPR044492">
    <property type="entry name" value="P_typ_ATPase_HD_dom"/>
</dbReference>
<dbReference type="Pfam" id="PF00122">
    <property type="entry name" value="E1-E2_ATPase"/>
    <property type="match status" value="1"/>
</dbReference>
<keyword evidence="7" id="KW-0677">Repeat</keyword>
<dbReference type="InterPro" id="IPR036163">
    <property type="entry name" value="HMA_dom_sf"/>
</dbReference>
<evidence type="ECO:0000256" key="17">
    <source>
        <dbReference type="ARBA" id="ARBA00080126"/>
    </source>
</evidence>
<keyword evidence="9" id="KW-0187">Copper transport</keyword>
<evidence type="ECO:0000256" key="11">
    <source>
        <dbReference type="ARBA" id="ARBA00022842"/>
    </source>
</evidence>
<feature type="transmembrane region" description="Helical" evidence="18">
    <location>
        <begin position="250"/>
        <end position="268"/>
    </location>
</feature>
<keyword evidence="11" id="KW-0460">Magnesium</keyword>
<evidence type="ECO:0000256" key="7">
    <source>
        <dbReference type="ARBA" id="ARBA00022737"/>
    </source>
</evidence>
<dbReference type="Pfam" id="PF00403">
    <property type="entry name" value="HMA"/>
    <property type="match status" value="2"/>
</dbReference>
<evidence type="ECO:0000313" key="21">
    <source>
        <dbReference type="Proteomes" id="UP000054144"/>
    </source>
</evidence>
<feature type="transmembrane region" description="Helical" evidence="18">
    <location>
        <begin position="315"/>
        <end position="334"/>
    </location>
</feature>
<dbReference type="InterPro" id="IPR006122">
    <property type="entry name" value="HMA_Cu_ion-bd"/>
</dbReference>
<evidence type="ECO:0000256" key="3">
    <source>
        <dbReference type="ARBA" id="ARBA00012517"/>
    </source>
</evidence>
<feature type="transmembrane region" description="Helical" evidence="18">
    <location>
        <begin position="471"/>
        <end position="493"/>
    </location>
</feature>
<dbReference type="AlphaFoldDB" id="A0A0D7AJV7"/>
<dbReference type="GO" id="GO:0016887">
    <property type="term" value="F:ATP hydrolysis activity"/>
    <property type="evidence" value="ECO:0007669"/>
    <property type="project" value="InterPro"/>
</dbReference>
<dbReference type="Gene3D" id="3.40.50.1000">
    <property type="entry name" value="HAD superfamily/HAD-like"/>
    <property type="match status" value="1"/>
</dbReference>
<dbReference type="GO" id="GO:0140581">
    <property type="term" value="F:P-type monovalent copper transporter activity"/>
    <property type="evidence" value="ECO:0007669"/>
    <property type="project" value="UniProtKB-EC"/>
</dbReference>
<feature type="transmembrane region" description="Helical" evidence="18">
    <location>
        <begin position="896"/>
        <end position="917"/>
    </location>
</feature>
<dbReference type="NCBIfam" id="TIGR01494">
    <property type="entry name" value="ATPase_P-type"/>
    <property type="match status" value="2"/>
</dbReference>
<dbReference type="GO" id="GO:0043682">
    <property type="term" value="F:P-type divalent copper transporter activity"/>
    <property type="evidence" value="ECO:0007669"/>
    <property type="project" value="TreeGrafter"/>
</dbReference>
<keyword evidence="16 18" id="KW-0472">Membrane</keyword>
<dbReference type="GO" id="GO:0005524">
    <property type="term" value="F:ATP binding"/>
    <property type="evidence" value="ECO:0007669"/>
    <property type="project" value="UniProtKB-UniRule"/>
</dbReference>
<dbReference type="FunFam" id="3.40.50.1000:FF:000144">
    <property type="entry name" value="copper-transporting ATPase 1 isoform X2"/>
    <property type="match status" value="1"/>
</dbReference>
<feature type="transmembrane region" description="Helical" evidence="18">
    <location>
        <begin position="210"/>
        <end position="230"/>
    </location>
</feature>
<evidence type="ECO:0000256" key="9">
    <source>
        <dbReference type="ARBA" id="ARBA00022796"/>
    </source>
</evidence>
<keyword evidence="12" id="KW-1278">Translocase</keyword>
<dbReference type="GO" id="GO:0016020">
    <property type="term" value="C:membrane"/>
    <property type="evidence" value="ECO:0007669"/>
    <property type="project" value="UniProtKB-SubCell"/>
</dbReference>
<dbReference type="Gene3D" id="3.40.1110.10">
    <property type="entry name" value="Calcium-transporting ATPase, cytoplasmic domain N"/>
    <property type="match status" value="1"/>
</dbReference>
<dbReference type="Proteomes" id="UP000054144">
    <property type="component" value="Unassembled WGS sequence"/>
</dbReference>
<keyword evidence="13 18" id="KW-1133">Transmembrane helix</keyword>
<dbReference type="SUPFAM" id="SSF81653">
    <property type="entry name" value="Calcium ATPase, transduction domain A"/>
    <property type="match status" value="1"/>
</dbReference>
<keyword evidence="5 18" id="KW-0812">Transmembrane</keyword>
<evidence type="ECO:0000256" key="4">
    <source>
        <dbReference type="ARBA" id="ARBA00022448"/>
    </source>
</evidence>